<evidence type="ECO:0000313" key="1">
    <source>
        <dbReference type="EMBL" id="KAJ1367152.1"/>
    </source>
</evidence>
<keyword evidence="2" id="KW-1185">Reference proteome</keyword>
<evidence type="ECO:0000313" key="2">
    <source>
        <dbReference type="Proteomes" id="UP001196413"/>
    </source>
</evidence>
<sequence>MRTCVVIKQDEIVAASEWYGPISMIQVLTVALGVDVSPPGRQVTVNRLGPVLKNVTGAQGMTPHCIIVGNTVTGTCVSGNVRCGMISMPMMVEGIQCQTTNIIMANWSRMMWQSVVDKAIRMLAAGPLAIHFSSAVTTVNLKLELHCENLELNFALMMLYLLFTYSKVS</sequence>
<comment type="caution">
    <text evidence="1">The sequence shown here is derived from an EMBL/GenBank/DDBJ whole genome shotgun (WGS) entry which is preliminary data.</text>
</comment>
<dbReference type="EMBL" id="JAHQIW010005788">
    <property type="protein sequence ID" value="KAJ1367152.1"/>
    <property type="molecule type" value="Genomic_DNA"/>
</dbReference>
<dbReference type="Proteomes" id="UP001196413">
    <property type="component" value="Unassembled WGS sequence"/>
</dbReference>
<dbReference type="AlphaFoldDB" id="A0AAD5R0D2"/>
<reference evidence="1" key="1">
    <citation type="submission" date="2021-06" db="EMBL/GenBank/DDBJ databases">
        <title>Parelaphostrongylus tenuis whole genome reference sequence.</title>
        <authorList>
            <person name="Garwood T.J."/>
            <person name="Larsen P.A."/>
            <person name="Fountain-Jones N.M."/>
            <person name="Garbe J.R."/>
            <person name="Macchietto M.G."/>
            <person name="Kania S.A."/>
            <person name="Gerhold R.W."/>
            <person name="Richards J.E."/>
            <person name="Wolf T.M."/>
        </authorList>
    </citation>
    <scope>NUCLEOTIDE SEQUENCE</scope>
    <source>
        <strain evidence="1">MNPRO001-30</strain>
        <tissue evidence="1">Meninges</tissue>
    </source>
</reference>
<name>A0AAD5R0D2_PARTN</name>
<proteinExistence type="predicted"/>
<gene>
    <name evidence="1" type="ORF">KIN20_028008</name>
</gene>
<protein>
    <submittedName>
        <fullName evidence="1">Uncharacterized protein</fullName>
    </submittedName>
</protein>
<accession>A0AAD5R0D2</accession>
<organism evidence="1 2">
    <name type="scientific">Parelaphostrongylus tenuis</name>
    <name type="common">Meningeal worm</name>
    <dbReference type="NCBI Taxonomy" id="148309"/>
    <lineage>
        <taxon>Eukaryota</taxon>
        <taxon>Metazoa</taxon>
        <taxon>Ecdysozoa</taxon>
        <taxon>Nematoda</taxon>
        <taxon>Chromadorea</taxon>
        <taxon>Rhabditida</taxon>
        <taxon>Rhabditina</taxon>
        <taxon>Rhabditomorpha</taxon>
        <taxon>Strongyloidea</taxon>
        <taxon>Metastrongylidae</taxon>
        <taxon>Parelaphostrongylus</taxon>
    </lineage>
</organism>